<keyword evidence="3" id="KW-1185">Reference proteome</keyword>
<dbReference type="AlphaFoldDB" id="J3PAI2"/>
<dbReference type="EMBL" id="GL385400">
    <property type="protein sequence ID" value="EJT71248.1"/>
    <property type="molecule type" value="Genomic_DNA"/>
</dbReference>
<dbReference type="EnsemblFungi" id="EJT71248">
    <property type="protein sequence ID" value="EJT71248"/>
    <property type="gene ID" value="GGTG_10508"/>
</dbReference>
<sequence>MLTLFWYTRRLSAIRCLHVRGVIPRLPISKTTTQERGAFQSTGIVDACCKVPPRRKGARGEAAKPRVRRLAAARPPVEQGLILSLGLLPCYHRVDQSQLVILTISVKNARRIHRGWITICKGNAGIETAWRDPVDFYGGVLVIPQLENWR</sequence>
<organism evidence="1">
    <name type="scientific">Gaeumannomyces tritici (strain R3-111a-1)</name>
    <name type="common">Wheat and barley take-all root rot fungus</name>
    <name type="synonym">Gaeumannomyces graminis var. tritici</name>
    <dbReference type="NCBI Taxonomy" id="644352"/>
    <lineage>
        <taxon>Eukaryota</taxon>
        <taxon>Fungi</taxon>
        <taxon>Dikarya</taxon>
        <taxon>Ascomycota</taxon>
        <taxon>Pezizomycotina</taxon>
        <taxon>Sordariomycetes</taxon>
        <taxon>Sordariomycetidae</taxon>
        <taxon>Magnaporthales</taxon>
        <taxon>Magnaporthaceae</taxon>
        <taxon>Gaeumannomyces</taxon>
    </lineage>
</organism>
<name>J3PAI2_GAET3</name>
<evidence type="ECO:0000313" key="2">
    <source>
        <dbReference type="EnsemblFungi" id="EJT71248"/>
    </source>
</evidence>
<dbReference type="Proteomes" id="UP000006039">
    <property type="component" value="Unassembled WGS sequence"/>
</dbReference>
<proteinExistence type="predicted"/>
<protein>
    <submittedName>
        <fullName evidence="1 2">Uncharacterized protein</fullName>
    </submittedName>
</protein>
<reference evidence="2" key="5">
    <citation type="submission" date="2018-04" db="UniProtKB">
        <authorList>
            <consortium name="EnsemblFungi"/>
        </authorList>
    </citation>
    <scope>IDENTIFICATION</scope>
    <source>
        <strain evidence="2">R3-111a-1</strain>
    </source>
</reference>
<reference evidence="1" key="3">
    <citation type="submission" date="2010-09" db="EMBL/GenBank/DDBJ databases">
        <title>Annotation of Gaeumannomyces graminis var. tritici R3-111a-1.</title>
        <authorList>
            <consortium name="The Broad Institute Genome Sequencing Platform"/>
            <person name="Ma L.-J."/>
            <person name="Dead R."/>
            <person name="Young S.K."/>
            <person name="Zeng Q."/>
            <person name="Gargeya S."/>
            <person name="Fitzgerald M."/>
            <person name="Haas B."/>
            <person name="Abouelleil A."/>
            <person name="Alvarado L."/>
            <person name="Arachchi H.M."/>
            <person name="Berlin A."/>
            <person name="Brown A."/>
            <person name="Chapman S.B."/>
            <person name="Chen Z."/>
            <person name="Dunbar C."/>
            <person name="Freedman E."/>
            <person name="Gearin G."/>
            <person name="Gellesch M."/>
            <person name="Goldberg J."/>
            <person name="Griggs A."/>
            <person name="Gujja S."/>
            <person name="Heiman D."/>
            <person name="Howarth C."/>
            <person name="Larson L."/>
            <person name="Lui A."/>
            <person name="MacDonald P.J.P."/>
            <person name="Mehta T."/>
            <person name="Montmayeur A."/>
            <person name="Murphy C."/>
            <person name="Neiman D."/>
            <person name="Pearson M."/>
            <person name="Priest M."/>
            <person name="Roberts A."/>
            <person name="Saif S."/>
            <person name="Shea T."/>
            <person name="Shenoy N."/>
            <person name="Sisk P."/>
            <person name="Stolte C."/>
            <person name="Sykes S."/>
            <person name="Yandava C."/>
            <person name="Wortman J."/>
            <person name="Nusbaum C."/>
            <person name="Birren B."/>
        </authorList>
    </citation>
    <scope>NUCLEOTIDE SEQUENCE</scope>
    <source>
        <strain evidence="1">R3-111a-1</strain>
    </source>
</reference>
<dbReference type="RefSeq" id="XP_009226645.1">
    <property type="nucleotide sequence ID" value="XM_009228381.1"/>
</dbReference>
<dbReference type="GeneID" id="20350966"/>
<dbReference type="HOGENOM" id="CLU_1740621_0_0_1"/>
<reference evidence="3" key="1">
    <citation type="submission" date="2010-07" db="EMBL/GenBank/DDBJ databases">
        <title>The genome sequence of Gaeumannomyces graminis var. tritici strain R3-111a-1.</title>
        <authorList>
            <consortium name="The Broad Institute Genome Sequencing Platform"/>
            <person name="Ma L.-J."/>
            <person name="Dead R."/>
            <person name="Young S."/>
            <person name="Zeng Q."/>
            <person name="Koehrsen M."/>
            <person name="Alvarado L."/>
            <person name="Berlin A."/>
            <person name="Chapman S.B."/>
            <person name="Chen Z."/>
            <person name="Freedman E."/>
            <person name="Gellesch M."/>
            <person name="Goldberg J."/>
            <person name="Griggs A."/>
            <person name="Gujja S."/>
            <person name="Heilman E.R."/>
            <person name="Heiman D."/>
            <person name="Hepburn T."/>
            <person name="Howarth C."/>
            <person name="Jen D."/>
            <person name="Larson L."/>
            <person name="Mehta T."/>
            <person name="Neiman D."/>
            <person name="Pearson M."/>
            <person name="Roberts A."/>
            <person name="Saif S."/>
            <person name="Shea T."/>
            <person name="Shenoy N."/>
            <person name="Sisk P."/>
            <person name="Stolte C."/>
            <person name="Sykes S."/>
            <person name="Walk T."/>
            <person name="White J."/>
            <person name="Yandava C."/>
            <person name="Haas B."/>
            <person name="Nusbaum C."/>
            <person name="Birren B."/>
        </authorList>
    </citation>
    <scope>NUCLEOTIDE SEQUENCE [LARGE SCALE GENOMIC DNA]</scope>
    <source>
        <strain evidence="3">R3-111a-1</strain>
    </source>
</reference>
<reference evidence="1" key="2">
    <citation type="submission" date="2010-07" db="EMBL/GenBank/DDBJ databases">
        <authorList>
            <consortium name="The Broad Institute Genome Sequencing Platform"/>
            <consortium name="Broad Institute Genome Sequencing Center for Infectious Disease"/>
            <person name="Ma L.-J."/>
            <person name="Dead R."/>
            <person name="Young S."/>
            <person name="Zeng Q."/>
            <person name="Koehrsen M."/>
            <person name="Alvarado L."/>
            <person name="Berlin A."/>
            <person name="Chapman S.B."/>
            <person name="Chen Z."/>
            <person name="Freedman E."/>
            <person name="Gellesch M."/>
            <person name="Goldberg J."/>
            <person name="Griggs A."/>
            <person name="Gujja S."/>
            <person name="Heilman E.R."/>
            <person name="Heiman D."/>
            <person name="Hepburn T."/>
            <person name="Howarth C."/>
            <person name="Jen D."/>
            <person name="Larson L."/>
            <person name="Mehta T."/>
            <person name="Neiman D."/>
            <person name="Pearson M."/>
            <person name="Roberts A."/>
            <person name="Saif S."/>
            <person name="Shea T."/>
            <person name="Shenoy N."/>
            <person name="Sisk P."/>
            <person name="Stolte C."/>
            <person name="Sykes S."/>
            <person name="Walk T."/>
            <person name="White J."/>
            <person name="Yandava C."/>
            <person name="Haas B."/>
            <person name="Nusbaum C."/>
            <person name="Birren B."/>
        </authorList>
    </citation>
    <scope>NUCLEOTIDE SEQUENCE</scope>
    <source>
        <strain evidence="1">R3-111a-1</strain>
    </source>
</reference>
<evidence type="ECO:0000313" key="1">
    <source>
        <dbReference type="EMBL" id="EJT71248.1"/>
    </source>
</evidence>
<evidence type="ECO:0000313" key="3">
    <source>
        <dbReference type="Proteomes" id="UP000006039"/>
    </source>
</evidence>
<gene>
    <name evidence="2" type="primary">20350966</name>
    <name evidence="1" type="ORF">GGTG_10508</name>
</gene>
<accession>J3PAI2</accession>
<reference evidence="2" key="4">
    <citation type="journal article" date="2015" name="G3 (Bethesda)">
        <title>Genome sequences of three phytopathogenic species of the Magnaporthaceae family of fungi.</title>
        <authorList>
            <person name="Okagaki L.H."/>
            <person name="Nunes C.C."/>
            <person name="Sailsbery J."/>
            <person name="Clay B."/>
            <person name="Brown D."/>
            <person name="John T."/>
            <person name="Oh Y."/>
            <person name="Young N."/>
            <person name="Fitzgerald M."/>
            <person name="Haas B.J."/>
            <person name="Zeng Q."/>
            <person name="Young S."/>
            <person name="Adiconis X."/>
            <person name="Fan L."/>
            <person name="Levin J.Z."/>
            <person name="Mitchell T.K."/>
            <person name="Okubara P.A."/>
            <person name="Farman M.L."/>
            <person name="Kohn L.M."/>
            <person name="Birren B."/>
            <person name="Ma L.-J."/>
            <person name="Dean R.A."/>
        </authorList>
    </citation>
    <scope>NUCLEOTIDE SEQUENCE</scope>
    <source>
        <strain evidence="2">R3-111a-1</strain>
    </source>
</reference>
<dbReference type="VEuPathDB" id="FungiDB:GGTG_10508"/>